<keyword evidence="1" id="KW-0175">Coiled coil</keyword>
<keyword evidence="3" id="KW-1185">Reference proteome</keyword>
<evidence type="ECO:0000313" key="3">
    <source>
        <dbReference type="Proteomes" id="UP001162162"/>
    </source>
</evidence>
<dbReference type="Proteomes" id="UP001162162">
    <property type="component" value="Unassembled WGS sequence"/>
</dbReference>
<accession>A0AAV8X2E8</accession>
<dbReference type="AlphaFoldDB" id="A0AAV8X2E8"/>
<reference evidence="2" key="1">
    <citation type="journal article" date="2023" name="Insect Mol. Biol.">
        <title>Genome sequencing provides insights into the evolution of gene families encoding plant cell wall-degrading enzymes in longhorned beetles.</title>
        <authorList>
            <person name="Shin N.R."/>
            <person name="Okamura Y."/>
            <person name="Kirsch R."/>
            <person name="Pauchet Y."/>
        </authorList>
    </citation>
    <scope>NUCLEOTIDE SEQUENCE</scope>
    <source>
        <strain evidence="2">AMC_N1</strain>
    </source>
</reference>
<evidence type="ECO:0000313" key="2">
    <source>
        <dbReference type="EMBL" id="KAJ8933004.1"/>
    </source>
</evidence>
<comment type="caution">
    <text evidence="2">The sequence shown here is derived from an EMBL/GenBank/DDBJ whole genome shotgun (WGS) entry which is preliminary data.</text>
</comment>
<name>A0AAV8X2E8_9CUCU</name>
<proteinExistence type="predicted"/>
<sequence>MMQFSVKKYLRPGEDDDKLLHLLEVDSDIEGYDLEEDELDDGVFQEQDTARGDIVEMAIEEENVLEENDEDNDQIEGLDDEIVEISTSNEQVQQDEYDSEDNVPLSVLQKTLKAENNGHRLKMRNKKKKTFHGKNLKSFTE</sequence>
<protein>
    <submittedName>
        <fullName evidence="2">Uncharacterized protein</fullName>
    </submittedName>
</protein>
<dbReference type="EMBL" id="JAPWTK010001317">
    <property type="protein sequence ID" value="KAJ8933004.1"/>
    <property type="molecule type" value="Genomic_DNA"/>
</dbReference>
<gene>
    <name evidence="2" type="ORF">NQ318_003669</name>
</gene>
<feature type="coiled-coil region" evidence="1">
    <location>
        <begin position="61"/>
        <end position="95"/>
    </location>
</feature>
<organism evidence="2 3">
    <name type="scientific">Aromia moschata</name>
    <dbReference type="NCBI Taxonomy" id="1265417"/>
    <lineage>
        <taxon>Eukaryota</taxon>
        <taxon>Metazoa</taxon>
        <taxon>Ecdysozoa</taxon>
        <taxon>Arthropoda</taxon>
        <taxon>Hexapoda</taxon>
        <taxon>Insecta</taxon>
        <taxon>Pterygota</taxon>
        <taxon>Neoptera</taxon>
        <taxon>Endopterygota</taxon>
        <taxon>Coleoptera</taxon>
        <taxon>Polyphaga</taxon>
        <taxon>Cucujiformia</taxon>
        <taxon>Chrysomeloidea</taxon>
        <taxon>Cerambycidae</taxon>
        <taxon>Cerambycinae</taxon>
        <taxon>Callichromatini</taxon>
        <taxon>Aromia</taxon>
    </lineage>
</organism>
<evidence type="ECO:0000256" key="1">
    <source>
        <dbReference type="SAM" id="Coils"/>
    </source>
</evidence>